<dbReference type="InterPro" id="IPR045159">
    <property type="entry name" value="DCAF7-like"/>
</dbReference>
<keyword evidence="2" id="KW-0677">Repeat</keyword>
<evidence type="ECO:0000313" key="6">
    <source>
        <dbReference type="Proteomes" id="UP000290900"/>
    </source>
</evidence>
<dbReference type="PROSITE" id="PS00678">
    <property type="entry name" value="WD_REPEATS_1"/>
    <property type="match status" value="1"/>
</dbReference>
<feature type="compositionally biased region" description="Low complexity" evidence="4">
    <location>
        <begin position="300"/>
        <end position="316"/>
    </location>
</feature>
<evidence type="ECO:0000256" key="1">
    <source>
        <dbReference type="ARBA" id="ARBA00022574"/>
    </source>
</evidence>
<dbReference type="PROSITE" id="PS50082">
    <property type="entry name" value="WD_REPEATS_2"/>
    <property type="match status" value="2"/>
</dbReference>
<dbReference type="FunCoup" id="A0A448YHD4">
    <property type="interactions" value="877"/>
</dbReference>
<sequence>MDQTRPRPNYQKRSSVASERPFSQQILTSRDNEVYFRPSLRYEVPTEEPRTRTVYGSNFESRFPVYGLDWTYTSDSNEARIAISSFKEDSTNHVRIIHGFPDREEDSLVTESTGNDNDSSTVVAWDFHETSGATVRYPVTKLQWDPSMRLGLSNTDRFATTSECLRVYEAGESAGSEFSSASSRLVEKLCLTNSKAKSFNQMPPLTSFDWNLADPRLIITCSIDTTCTLWDIYRGAGVTKTQLIAHDSQVFDVKFVFGDKNIFASCSNDGSVRVFDLRNLEYSTIIYEPQTQRPTVARASSSSSSSSSSPSASPALLNSNGNAKALVRLATSNYNANHIAVLEENSNRILILDLRYPGIPLVVLQQHSAPVNAIQWHPTKNILLSGSDDSQVLIWDMDNIEAQRPFSHGGQHSSVSPIFPANGFSGEMEVNNICWDPQGNWVAANIGRKMQAVKYEA</sequence>
<name>A0A448YHD4_BRENA</name>
<keyword evidence="6" id="KW-1185">Reference proteome</keyword>
<dbReference type="STRING" id="13370.A0A448YHD4"/>
<evidence type="ECO:0000256" key="3">
    <source>
        <dbReference type="PROSITE-ProRule" id="PRU00221"/>
    </source>
</evidence>
<dbReference type="InParanoid" id="A0A448YHD4"/>
<feature type="repeat" description="WD" evidence="3">
    <location>
        <begin position="243"/>
        <end position="285"/>
    </location>
</feature>
<dbReference type="OrthoDB" id="1284551at2759"/>
<dbReference type="InterPro" id="IPR001680">
    <property type="entry name" value="WD40_rpt"/>
</dbReference>
<evidence type="ECO:0000256" key="2">
    <source>
        <dbReference type="ARBA" id="ARBA00022737"/>
    </source>
</evidence>
<dbReference type="PROSITE" id="PS50294">
    <property type="entry name" value="WD_REPEATS_REGION"/>
    <property type="match status" value="1"/>
</dbReference>
<dbReference type="Proteomes" id="UP000290900">
    <property type="component" value="Unassembled WGS sequence"/>
</dbReference>
<reference evidence="5 6" key="1">
    <citation type="submission" date="2018-12" db="EMBL/GenBank/DDBJ databases">
        <authorList>
            <person name="Tiukova I."/>
            <person name="Dainat J."/>
        </authorList>
    </citation>
    <scope>NUCLEOTIDE SEQUENCE [LARGE SCALE GENOMIC DNA]</scope>
</reference>
<dbReference type="Pfam" id="PF00400">
    <property type="entry name" value="WD40"/>
    <property type="match status" value="2"/>
</dbReference>
<dbReference type="InterPro" id="IPR015943">
    <property type="entry name" value="WD40/YVTN_repeat-like_dom_sf"/>
</dbReference>
<dbReference type="PANTHER" id="PTHR19919">
    <property type="entry name" value="WD REPEAT CONTAINING PROTEIN"/>
    <property type="match status" value="1"/>
</dbReference>
<dbReference type="SMART" id="SM00320">
    <property type="entry name" value="WD40"/>
    <property type="match status" value="3"/>
</dbReference>
<dbReference type="EMBL" id="CAACVR010000003">
    <property type="protein sequence ID" value="VEU20298.1"/>
    <property type="molecule type" value="Genomic_DNA"/>
</dbReference>
<feature type="repeat" description="WD" evidence="3">
    <location>
        <begin position="364"/>
        <end position="405"/>
    </location>
</feature>
<dbReference type="Gene3D" id="2.130.10.10">
    <property type="entry name" value="YVTN repeat-like/Quinoprotein amine dehydrogenase"/>
    <property type="match status" value="1"/>
</dbReference>
<proteinExistence type="predicted"/>
<evidence type="ECO:0000313" key="5">
    <source>
        <dbReference type="EMBL" id="VEU20298.1"/>
    </source>
</evidence>
<dbReference type="InterPro" id="IPR036322">
    <property type="entry name" value="WD40_repeat_dom_sf"/>
</dbReference>
<protein>
    <submittedName>
        <fullName evidence="5">DEKNAAC101167</fullName>
    </submittedName>
</protein>
<dbReference type="InterPro" id="IPR019775">
    <property type="entry name" value="WD40_repeat_CS"/>
</dbReference>
<dbReference type="AlphaFoldDB" id="A0A448YHD4"/>
<dbReference type="SUPFAM" id="SSF50978">
    <property type="entry name" value="WD40 repeat-like"/>
    <property type="match status" value="1"/>
</dbReference>
<accession>A0A448YHD4</accession>
<keyword evidence="1 3" id="KW-0853">WD repeat</keyword>
<gene>
    <name evidence="5" type="ORF">BRENAR_LOCUS1033</name>
</gene>
<feature type="region of interest" description="Disordered" evidence="4">
    <location>
        <begin position="293"/>
        <end position="316"/>
    </location>
</feature>
<feature type="compositionally biased region" description="Polar residues" evidence="4">
    <location>
        <begin position="11"/>
        <end position="23"/>
    </location>
</feature>
<feature type="region of interest" description="Disordered" evidence="4">
    <location>
        <begin position="1"/>
        <end position="23"/>
    </location>
</feature>
<evidence type="ECO:0000256" key="4">
    <source>
        <dbReference type="SAM" id="MobiDB-lite"/>
    </source>
</evidence>
<organism evidence="5 6">
    <name type="scientific">Brettanomyces naardenensis</name>
    <name type="common">Yeast</name>
    <dbReference type="NCBI Taxonomy" id="13370"/>
    <lineage>
        <taxon>Eukaryota</taxon>
        <taxon>Fungi</taxon>
        <taxon>Dikarya</taxon>
        <taxon>Ascomycota</taxon>
        <taxon>Saccharomycotina</taxon>
        <taxon>Pichiomycetes</taxon>
        <taxon>Pichiales</taxon>
        <taxon>Pichiaceae</taxon>
        <taxon>Brettanomyces</taxon>
    </lineage>
</organism>